<gene>
    <name evidence="4" type="primary">SSCI68790.1</name>
    <name evidence="3" type="ORF">SPSC_02107</name>
</gene>
<dbReference type="STRING" id="49012.A0A0F7SCL7"/>
<evidence type="ECO:0000256" key="1">
    <source>
        <dbReference type="SAM" id="MobiDB-lite"/>
    </source>
</evidence>
<dbReference type="EMBL" id="CCFA01004098">
    <property type="protein sequence ID" value="CDW99085.1"/>
    <property type="molecule type" value="Genomic_DNA"/>
</dbReference>
<reference evidence="3" key="3">
    <citation type="submission" date="2014-06" db="EMBL/GenBank/DDBJ databases">
        <authorList>
            <person name="Ju J."/>
            <person name="Zhang J."/>
        </authorList>
    </citation>
    <scope>NUCLEOTIDE SEQUENCE</scope>
    <source>
        <strain evidence="3">SscI8</strain>
    </source>
</reference>
<evidence type="ECO:0000313" key="5">
    <source>
        <dbReference type="Proteomes" id="UP000242770"/>
    </source>
</evidence>
<name>A0A0F7SCL7_9BASI</name>
<feature type="signal peptide" evidence="2">
    <location>
        <begin position="1"/>
        <end position="28"/>
    </location>
</feature>
<feature type="region of interest" description="Disordered" evidence="1">
    <location>
        <begin position="66"/>
        <end position="87"/>
    </location>
</feature>
<sequence>MMKSRILLSGFLNLSLLVLVLIGLSCMAAPMGPTDTAPTSIAPQHIRDLSTEDLFKTMIIHDTSLQIPTTTPPASPTSHSSIPSTSSESNSIKVLEFLRLPSWLDYPVTQPNLVRFSTHAPPVLVSHNPSDVTRSIESHAFYTYYVRLNQNHDATRPPATGWGYWVRDWFSQISANTRADTTQQVAEEGKAAKRKAKKWALGLVEAQGGDGGTVVDEIEKSLEKTWSSWMVGFREATGYAVAPLGRVKPKILRRRRR</sequence>
<evidence type="ECO:0000313" key="4">
    <source>
        <dbReference type="EMBL" id="CDW99085.1"/>
    </source>
</evidence>
<protein>
    <submittedName>
        <fullName evidence="4">Uncharacterized protein</fullName>
    </submittedName>
</protein>
<keyword evidence="5" id="KW-1185">Reference proteome</keyword>
<dbReference type="OrthoDB" id="2549496at2759"/>
<evidence type="ECO:0000256" key="2">
    <source>
        <dbReference type="SAM" id="SignalP"/>
    </source>
</evidence>
<feature type="chain" id="PRO_5015039167" evidence="2">
    <location>
        <begin position="29"/>
        <end position="257"/>
    </location>
</feature>
<reference evidence="5" key="1">
    <citation type="submission" date="2014-06" db="EMBL/GenBank/DDBJ databases">
        <authorList>
            <person name="Berkman P.J."/>
        </authorList>
    </citation>
    <scope>NUCLEOTIDE SEQUENCE [LARGE SCALE GENOMIC DNA]</scope>
</reference>
<dbReference type="EMBL" id="LK056663">
    <property type="protein sequence ID" value="CDU23478.1"/>
    <property type="molecule type" value="Genomic_DNA"/>
</dbReference>
<proteinExistence type="predicted"/>
<organism evidence="4 5">
    <name type="scientific">Sporisorium scitamineum</name>
    <dbReference type="NCBI Taxonomy" id="49012"/>
    <lineage>
        <taxon>Eukaryota</taxon>
        <taxon>Fungi</taxon>
        <taxon>Dikarya</taxon>
        <taxon>Basidiomycota</taxon>
        <taxon>Ustilaginomycotina</taxon>
        <taxon>Ustilaginomycetes</taxon>
        <taxon>Ustilaginales</taxon>
        <taxon>Ustilaginaceae</taxon>
        <taxon>Sporisorium</taxon>
    </lineage>
</organism>
<dbReference type="AlphaFoldDB" id="A0A0F7SCL7"/>
<dbReference type="Proteomes" id="UP000242770">
    <property type="component" value="Unassembled WGS sequence"/>
</dbReference>
<evidence type="ECO:0000313" key="3">
    <source>
        <dbReference type="EMBL" id="CDU23478.1"/>
    </source>
</evidence>
<accession>A0A0F7SCL7</accession>
<dbReference type="PROSITE" id="PS51257">
    <property type="entry name" value="PROKAR_LIPOPROTEIN"/>
    <property type="match status" value="1"/>
</dbReference>
<reference evidence="4" key="2">
    <citation type="submission" date="2014-06" db="EMBL/GenBank/DDBJ databases">
        <authorList>
            <person name="Berkman J.Paul."/>
        </authorList>
    </citation>
    <scope>NUCLEOTIDE SEQUENCE [LARGE SCALE GENOMIC DNA]</scope>
</reference>
<keyword evidence="2" id="KW-0732">Signal</keyword>
<feature type="compositionally biased region" description="Low complexity" evidence="1">
    <location>
        <begin position="76"/>
        <end position="87"/>
    </location>
</feature>